<accession>A0A8S0VWG1</accession>
<dbReference type="SUPFAM" id="SSF81383">
    <property type="entry name" value="F-box domain"/>
    <property type="match status" value="1"/>
</dbReference>
<proteinExistence type="predicted"/>
<dbReference type="InterPro" id="IPR036047">
    <property type="entry name" value="F-box-like_dom_sf"/>
</dbReference>
<dbReference type="EMBL" id="CACVBS010000046">
    <property type="protein sequence ID" value="CAA7265054.1"/>
    <property type="molecule type" value="Genomic_DNA"/>
</dbReference>
<evidence type="ECO:0000313" key="3">
    <source>
        <dbReference type="Proteomes" id="UP000467700"/>
    </source>
</evidence>
<organism evidence="2 3">
    <name type="scientific">Cyclocybe aegerita</name>
    <name type="common">Black poplar mushroom</name>
    <name type="synonym">Agrocybe aegerita</name>
    <dbReference type="NCBI Taxonomy" id="1973307"/>
    <lineage>
        <taxon>Eukaryota</taxon>
        <taxon>Fungi</taxon>
        <taxon>Dikarya</taxon>
        <taxon>Basidiomycota</taxon>
        <taxon>Agaricomycotina</taxon>
        <taxon>Agaricomycetes</taxon>
        <taxon>Agaricomycetidae</taxon>
        <taxon>Agaricales</taxon>
        <taxon>Agaricineae</taxon>
        <taxon>Bolbitiaceae</taxon>
        <taxon>Cyclocybe</taxon>
    </lineage>
</organism>
<reference evidence="2 3" key="1">
    <citation type="submission" date="2020-01" db="EMBL/GenBank/DDBJ databases">
        <authorList>
            <person name="Gupta K D."/>
        </authorList>
    </citation>
    <scope>NUCLEOTIDE SEQUENCE [LARGE SCALE GENOMIC DNA]</scope>
</reference>
<sequence>MTPRTGSLKALQNRKALETTLRLVKNLNFNCFGIGCSNKMTGDFTCATCGKEGGFRDKYPTVNCAPWRKSTSLCIPCVKLKNVEDQITPTHAFLRHLEAHRAALKPEVNASHDPFSSLLPTELASRILTLCIGRPSQIPGPNLAPLKVAAVSRRWRAVACSTASLWTFICLRPDTITDRYSYEIFLKRWLSRINNYVKLCESIIETLNEHSSRWASLSLKVPLHLVRLFKGGPTALHHLEKLSICPPAHLDNNRDANRLDLGSPLPSLKNVSVSGFRLRNIFVNWRNVTTVSISRMQINECLELLKSTQHLRECTLENISESDPGAEDPESPIVMEHLAKMDVNITAHFTFPFFDYLILPSLNSLIYCGREQPLDPLTSLILRSSCPIRALSVGEPQCYGHELDLYDLLWSVPTVEELGLHDIYLSDGFFELLARPITDREGSEEPNFLPLLAKFYVNPPSDPTGFSWTAVQRALEERILSKIAEGKQPLLRQVHFEMYVETDEDGYHIDVAALETFQRIVDSDVKFGISNAYGLHESTDVISYSRAYHEAKPLSNDT</sequence>
<keyword evidence="3" id="KW-1185">Reference proteome</keyword>
<dbReference type="AlphaFoldDB" id="A0A8S0VWG1"/>
<dbReference type="OrthoDB" id="3042049at2759"/>
<feature type="domain" description="F-box" evidence="1">
    <location>
        <begin position="118"/>
        <end position="172"/>
    </location>
</feature>
<dbReference type="InterPro" id="IPR001810">
    <property type="entry name" value="F-box_dom"/>
</dbReference>
<evidence type="ECO:0000259" key="1">
    <source>
        <dbReference type="Pfam" id="PF12937"/>
    </source>
</evidence>
<protein>
    <recommendedName>
        <fullName evidence="1">F-box domain-containing protein</fullName>
    </recommendedName>
</protein>
<dbReference type="Pfam" id="PF12937">
    <property type="entry name" value="F-box-like"/>
    <property type="match status" value="1"/>
</dbReference>
<comment type="caution">
    <text evidence="2">The sequence shown here is derived from an EMBL/GenBank/DDBJ whole genome shotgun (WGS) entry which is preliminary data.</text>
</comment>
<dbReference type="Gene3D" id="1.20.1280.50">
    <property type="match status" value="1"/>
</dbReference>
<evidence type="ECO:0000313" key="2">
    <source>
        <dbReference type="EMBL" id="CAA7265054.1"/>
    </source>
</evidence>
<gene>
    <name evidence="2" type="ORF">AAE3_LOCUS7267</name>
</gene>
<name>A0A8S0VWG1_CYCAE</name>
<dbReference type="Proteomes" id="UP000467700">
    <property type="component" value="Unassembled WGS sequence"/>
</dbReference>